<comment type="subcellular location">
    <subcellularLocation>
        <location evidence="3">Nucleus</location>
    </subcellularLocation>
</comment>
<feature type="region of interest" description="Disordered" evidence="4">
    <location>
        <begin position="96"/>
        <end position="124"/>
    </location>
</feature>
<name>A0A8J1TEM0_OWEFU</name>
<keyword evidence="3" id="KW-0539">Nucleus</keyword>
<dbReference type="AlphaFoldDB" id="A0A8J1TEM0"/>
<feature type="compositionally biased region" description="Basic and acidic residues" evidence="4">
    <location>
        <begin position="44"/>
        <end position="55"/>
    </location>
</feature>
<keyword evidence="2 3" id="KW-0238">DNA-binding</keyword>
<dbReference type="GO" id="GO:0043565">
    <property type="term" value="F:sequence-specific DNA binding"/>
    <property type="evidence" value="ECO:0007669"/>
    <property type="project" value="InterPro"/>
</dbReference>
<dbReference type="Pfam" id="PF00178">
    <property type="entry name" value="Ets"/>
    <property type="match status" value="1"/>
</dbReference>
<dbReference type="Proteomes" id="UP000749559">
    <property type="component" value="Unassembled WGS sequence"/>
</dbReference>
<dbReference type="SMART" id="SM00413">
    <property type="entry name" value="ETS"/>
    <property type="match status" value="1"/>
</dbReference>
<dbReference type="PROSITE" id="PS00346">
    <property type="entry name" value="ETS_DOMAIN_2"/>
    <property type="match status" value="1"/>
</dbReference>
<dbReference type="PANTHER" id="PTHR11849:SF191">
    <property type="entry name" value="ECDYSONE-INDUCED PROTEIN 74EF ISOFORM B"/>
    <property type="match status" value="1"/>
</dbReference>
<reference evidence="5" key="1">
    <citation type="submission" date="2022-03" db="EMBL/GenBank/DDBJ databases">
        <authorList>
            <person name="Martin C."/>
        </authorList>
    </citation>
    <scope>NUCLEOTIDE SEQUENCE</scope>
</reference>
<feature type="compositionally biased region" description="Basic and acidic residues" evidence="4">
    <location>
        <begin position="1"/>
        <end position="35"/>
    </location>
</feature>
<evidence type="ECO:0000256" key="4">
    <source>
        <dbReference type="SAM" id="MobiDB-lite"/>
    </source>
</evidence>
<dbReference type="OrthoDB" id="8196042at2759"/>
<dbReference type="Gene3D" id="1.10.10.10">
    <property type="entry name" value="Winged helix-like DNA-binding domain superfamily/Winged helix DNA-binding domain"/>
    <property type="match status" value="1"/>
</dbReference>
<dbReference type="PANTHER" id="PTHR11849">
    <property type="entry name" value="ETS"/>
    <property type="match status" value="1"/>
</dbReference>
<evidence type="ECO:0000256" key="3">
    <source>
        <dbReference type="RuleBase" id="RU004019"/>
    </source>
</evidence>
<dbReference type="InterPro" id="IPR000418">
    <property type="entry name" value="Ets_dom"/>
</dbReference>
<feature type="compositionally biased region" description="Basic residues" evidence="4">
    <location>
        <begin position="56"/>
        <end position="74"/>
    </location>
</feature>
<evidence type="ECO:0000313" key="6">
    <source>
        <dbReference type="Proteomes" id="UP000749559"/>
    </source>
</evidence>
<comment type="caution">
    <text evidence="5">The sequence shown here is derived from an EMBL/GenBank/DDBJ whole genome shotgun (WGS) entry which is preliminary data.</text>
</comment>
<dbReference type="InterPro" id="IPR036388">
    <property type="entry name" value="WH-like_DNA-bd_sf"/>
</dbReference>
<protein>
    <submittedName>
        <fullName evidence="5">Uncharacterized protein</fullName>
    </submittedName>
</protein>
<dbReference type="InterPro" id="IPR046328">
    <property type="entry name" value="ETS_fam"/>
</dbReference>
<dbReference type="GO" id="GO:0005634">
    <property type="term" value="C:nucleus"/>
    <property type="evidence" value="ECO:0007669"/>
    <property type="project" value="UniProtKB-SubCell"/>
</dbReference>
<dbReference type="SUPFAM" id="SSF46785">
    <property type="entry name" value="Winged helix' DNA-binding domain"/>
    <property type="match status" value="1"/>
</dbReference>
<evidence type="ECO:0000313" key="5">
    <source>
        <dbReference type="EMBL" id="CAH1776524.1"/>
    </source>
</evidence>
<evidence type="ECO:0000256" key="2">
    <source>
        <dbReference type="ARBA" id="ARBA00023125"/>
    </source>
</evidence>
<organism evidence="5 6">
    <name type="scientific">Owenia fusiformis</name>
    <name type="common">Polychaete worm</name>
    <dbReference type="NCBI Taxonomy" id="6347"/>
    <lineage>
        <taxon>Eukaryota</taxon>
        <taxon>Metazoa</taxon>
        <taxon>Spiralia</taxon>
        <taxon>Lophotrochozoa</taxon>
        <taxon>Annelida</taxon>
        <taxon>Polychaeta</taxon>
        <taxon>Sedentaria</taxon>
        <taxon>Canalipalpata</taxon>
        <taxon>Sabellida</taxon>
        <taxon>Oweniida</taxon>
        <taxon>Oweniidae</taxon>
        <taxon>Owenia</taxon>
    </lineage>
</organism>
<comment type="similarity">
    <text evidence="1 3">Belongs to the ETS family.</text>
</comment>
<sequence>MNPEVEGKKQKLSDTEDKNATIEEINEKEHNEKGYKTRSATKSLPEKKKEIDYSAKKFRFRKRKNRLNPPRKIKPSSIRYANEIIKELKDGNKELQKSLQDDTSDSSDTDSSTDSNEEQDDSVLINAQLVTKPKLHIHKNKPGCKCVMCYDPHQNDDDVEELFQDSEHIRGSDEDSDTRTLGYQEDDIKVTCYTTEQLQEILEKDISESILNNPRKKSCCGSGYDCGCKLQNVISFMHPYAENPLRTFPHGPNAKGPHVPKMPSIKKEKKLIKKMKTKNKAKQLWEFLLNLLQDETFCPQHIKWMDRKKGIFKIVNSKFVSKLWGAQKNNPHMNYENLSRALRYYYTMGILKRVPGQRLAYQFQHVPKNIIEIDCGEQGLQEQHRYVLRYKGESTGMDRFMKYTGETSGPNKFMKYDATGRSLSGAMETREHTEPHQYMRYDVPIDADIVVSSVVATETVSTT</sequence>
<dbReference type="PROSITE" id="PS50061">
    <property type="entry name" value="ETS_DOMAIN_3"/>
    <property type="match status" value="1"/>
</dbReference>
<accession>A0A8J1TEM0</accession>
<dbReference type="EMBL" id="CAIIXF020000002">
    <property type="protein sequence ID" value="CAH1776524.1"/>
    <property type="molecule type" value="Genomic_DNA"/>
</dbReference>
<proteinExistence type="inferred from homology"/>
<dbReference type="InterPro" id="IPR036390">
    <property type="entry name" value="WH_DNA-bd_sf"/>
</dbReference>
<dbReference type="PRINTS" id="PR00454">
    <property type="entry name" value="ETSDOMAIN"/>
</dbReference>
<keyword evidence="6" id="KW-1185">Reference proteome</keyword>
<evidence type="ECO:0000256" key="1">
    <source>
        <dbReference type="ARBA" id="ARBA00005562"/>
    </source>
</evidence>
<dbReference type="GO" id="GO:0000981">
    <property type="term" value="F:DNA-binding transcription factor activity, RNA polymerase II-specific"/>
    <property type="evidence" value="ECO:0007669"/>
    <property type="project" value="TreeGrafter"/>
</dbReference>
<feature type="region of interest" description="Disordered" evidence="4">
    <location>
        <begin position="1"/>
        <end position="75"/>
    </location>
</feature>
<dbReference type="GO" id="GO:0030154">
    <property type="term" value="P:cell differentiation"/>
    <property type="evidence" value="ECO:0007669"/>
    <property type="project" value="TreeGrafter"/>
</dbReference>
<gene>
    <name evidence="5" type="ORF">OFUS_LOCUS3691</name>
</gene>